<evidence type="ECO:0000313" key="7">
    <source>
        <dbReference type="EMBL" id="MBC3864291.1"/>
    </source>
</evidence>
<feature type="domain" description="Histidine kinase/HSP90-like ATPase" evidence="5">
    <location>
        <begin position="352"/>
        <end position="439"/>
    </location>
</feature>
<dbReference type="Gene3D" id="3.30.565.10">
    <property type="entry name" value="Histidine kinase-like ATPase, C-terminal domain"/>
    <property type="match status" value="1"/>
</dbReference>
<keyword evidence="1" id="KW-0808">Transferase</keyword>
<feature type="domain" description="Signal transduction histidine kinase subgroup 3 dimerisation and phosphoacceptor" evidence="6">
    <location>
        <begin position="251"/>
        <end position="311"/>
    </location>
</feature>
<keyword evidence="3" id="KW-0902">Two-component regulatory system</keyword>
<evidence type="ECO:0000256" key="1">
    <source>
        <dbReference type="ARBA" id="ARBA00022679"/>
    </source>
</evidence>
<protein>
    <recommendedName>
        <fullName evidence="9">Histidine kinase</fullName>
    </recommendedName>
</protein>
<dbReference type="GO" id="GO:0046983">
    <property type="term" value="F:protein dimerization activity"/>
    <property type="evidence" value="ECO:0007669"/>
    <property type="project" value="InterPro"/>
</dbReference>
<comment type="caution">
    <text evidence="7">The sequence shown here is derived from an EMBL/GenBank/DDBJ whole genome shotgun (WGS) entry which is preliminary data.</text>
</comment>
<dbReference type="PANTHER" id="PTHR24421:SF59">
    <property type="entry name" value="OXYGEN SENSOR HISTIDINE KINASE NREB"/>
    <property type="match status" value="1"/>
</dbReference>
<evidence type="ECO:0000259" key="5">
    <source>
        <dbReference type="Pfam" id="PF02518"/>
    </source>
</evidence>
<proteinExistence type="predicted"/>
<dbReference type="GO" id="GO:0016020">
    <property type="term" value="C:membrane"/>
    <property type="evidence" value="ECO:0007669"/>
    <property type="project" value="InterPro"/>
</dbReference>
<evidence type="ECO:0000256" key="3">
    <source>
        <dbReference type="ARBA" id="ARBA00023012"/>
    </source>
</evidence>
<accession>A0A923HRB5</accession>
<keyword evidence="4" id="KW-0472">Membrane</keyword>
<dbReference type="Pfam" id="PF07730">
    <property type="entry name" value="HisKA_3"/>
    <property type="match status" value="1"/>
</dbReference>
<dbReference type="InterPro" id="IPR036890">
    <property type="entry name" value="HATPase_C_sf"/>
</dbReference>
<sequence length="445" mass="49019">MHRLFTSITKSFARIQPSTIDLFRSIVLIACTFMLVSGIFTVLDMPAAEISNDATKNRYLSMLVIKVSAAVENEQGVSPQVEYRLFVMMFITLLIMFALAFWYRTHSRIHRSQWLNQALLALQIAIAILVQPWTDPGLQYLIAAELAFILPYKTALLWMCGQIFLLDACNFAHLSTLQIGAAQCNVAGVHAPPFAAMTALQWLKEMVFQGMVFCIGYFVHAEILSRATLAGTHAEIQATEAILTDTVRLSEQNRISQSLHDVIGDNLAALNIQLNLANQESEAHVKPSVRTAQTLAQSLLSEIQQVVGIEREHDIVDLRQTLHNLCARIPALTINLSLSDQFAKTSPAVAHAFFRCVQEALSNVIRHSGADTIHIRGTGDGGMLYLSVTDNGTLSSEKTTINHGNGLQGMRTRLENLSGTLDSSIVRGGGFRLTICLPKNGRKSC</sequence>
<gene>
    <name evidence="7" type="ORF">H8K32_19500</name>
</gene>
<keyword evidence="4" id="KW-0812">Transmembrane</keyword>
<dbReference type="InterPro" id="IPR050482">
    <property type="entry name" value="Sensor_HK_TwoCompSys"/>
</dbReference>
<feature type="transmembrane region" description="Helical" evidence="4">
    <location>
        <begin position="21"/>
        <end position="43"/>
    </location>
</feature>
<name>A0A923HRB5_9BURK</name>
<keyword evidence="2" id="KW-0418">Kinase</keyword>
<evidence type="ECO:0000256" key="4">
    <source>
        <dbReference type="SAM" id="Phobius"/>
    </source>
</evidence>
<dbReference type="InterPro" id="IPR011712">
    <property type="entry name" value="Sig_transdc_His_kin_sub3_dim/P"/>
</dbReference>
<dbReference type="RefSeq" id="WP_186914234.1">
    <property type="nucleotide sequence ID" value="NZ_JACOFV010000028.1"/>
</dbReference>
<dbReference type="InterPro" id="IPR003594">
    <property type="entry name" value="HATPase_dom"/>
</dbReference>
<evidence type="ECO:0000259" key="6">
    <source>
        <dbReference type="Pfam" id="PF07730"/>
    </source>
</evidence>
<keyword evidence="8" id="KW-1185">Reference proteome</keyword>
<dbReference type="EMBL" id="JACOFV010000028">
    <property type="protein sequence ID" value="MBC3864291.1"/>
    <property type="molecule type" value="Genomic_DNA"/>
</dbReference>
<dbReference type="AlphaFoldDB" id="A0A923HRB5"/>
<feature type="transmembrane region" description="Helical" evidence="4">
    <location>
        <begin position="83"/>
        <end position="102"/>
    </location>
</feature>
<organism evidence="7 8">
    <name type="scientific">Undibacterium jejuense</name>
    <dbReference type="NCBI Taxonomy" id="1344949"/>
    <lineage>
        <taxon>Bacteria</taxon>
        <taxon>Pseudomonadati</taxon>
        <taxon>Pseudomonadota</taxon>
        <taxon>Betaproteobacteria</taxon>
        <taxon>Burkholderiales</taxon>
        <taxon>Oxalobacteraceae</taxon>
        <taxon>Undibacterium</taxon>
    </lineage>
</organism>
<dbReference type="CDD" id="cd16917">
    <property type="entry name" value="HATPase_UhpB-NarQ-NarX-like"/>
    <property type="match status" value="1"/>
</dbReference>
<evidence type="ECO:0008006" key="9">
    <source>
        <dbReference type="Google" id="ProtNLM"/>
    </source>
</evidence>
<evidence type="ECO:0000313" key="8">
    <source>
        <dbReference type="Proteomes" id="UP000634011"/>
    </source>
</evidence>
<dbReference type="Gene3D" id="1.20.5.1930">
    <property type="match status" value="1"/>
</dbReference>
<dbReference type="Pfam" id="PF02518">
    <property type="entry name" value="HATPase_c"/>
    <property type="match status" value="1"/>
</dbReference>
<feature type="transmembrane region" description="Helical" evidence="4">
    <location>
        <begin position="114"/>
        <end position="134"/>
    </location>
</feature>
<dbReference type="Proteomes" id="UP000634011">
    <property type="component" value="Unassembled WGS sequence"/>
</dbReference>
<dbReference type="GO" id="GO:0000155">
    <property type="term" value="F:phosphorelay sensor kinase activity"/>
    <property type="evidence" value="ECO:0007669"/>
    <property type="project" value="InterPro"/>
</dbReference>
<keyword evidence="4" id="KW-1133">Transmembrane helix</keyword>
<dbReference type="PANTHER" id="PTHR24421">
    <property type="entry name" value="NITRATE/NITRITE SENSOR PROTEIN NARX-RELATED"/>
    <property type="match status" value="1"/>
</dbReference>
<evidence type="ECO:0000256" key="2">
    <source>
        <dbReference type="ARBA" id="ARBA00022777"/>
    </source>
</evidence>
<reference evidence="7" key="1">
    <citation type="submission" date="2020-08" db="EMBL/GenBank/DDBJ databases">
        <title>Novel species isolated from subtropical streams in China.</title>
        <authorList>
            <person name="Lu H."/>
        </authorList>
    </citation>
    <scope>NUCLEOTIDE SEQUENCE</scope>
    <source>
        <strain evidence="7">KACC 12607</strain>
    </source>
</reference>
<dbReference type="SUPFAM" id="SSF55874">
    <property type="entry name" value="ATPase domain of HSP90 chaperone/DNA topoisomerase II/histidine kinase"/>
    <property type="match status" value="1"/>
</dbReference>